<sequence>MYSSGEIYSLTFKIPKKDEKIPKLVLSKTKFPSVKKNDAVKKVSYETYKIISCEQQSINSTVVTPISSQEKAISMSFRPRNQFIIARNIISKYLREEEEISNASISKAAAKIWKESDNNFRYYFEYLAYFENLWHQEKFPNDSLRFKTKNFKEKIMLESIKGNTNHRQNTRKISPQNIESRSILNNDKQYVDLCSTSYTKEQTQQITKKNSRHYEFENKEKKRNSKKNSEKLTGRPEKLFLSKFSVSKSTTKKKRKISTKEKETSKNENLLLSLKLIEENTICSQEINMGAQESSEFTGFLDQDLLKCDGSSFPSQTDLLPLPFYVEYQNQDKIDEDENIFSKYSESMKIMKSENQYTIDQQSTILGHELNEIFNSSSNECPPEQPNLGIGTIINSHLAMDNNHQIMNQDYLVPKDFISMHPQVDERNYQKERYSAYPAVAFCQMEFLDSLMTDKSLVFESTGTK</sequence>
<organism evidence="2 3">
    <name type="scientific">Saccharomycopsis crataegensis</name>
    <dbReference type="NCBI Taxonomy" id="43959"/>
    <lineage>
        <taxon>Eukaryota</taxon>
        <taxon>Fungi</taxon>
        <taxon>Dikarya</taxon>
        <taxon>Ascomycota</taxon>
        <taxon>Saccharomycotina</taxon>
        <taxon>Saccharomycetes</taxon>
        <taxon>Saccharomycopsidaceae</taxon>
        <taxon>Saccharomycopsis</taxon>
    </lineage>
</organism>
<dbReference type="GeneID" id="90076045"/>
<evidence type="ECO:0000313" key="2">
    <source>
        <dbReference type="EMBL" id="GMM38070.1"/>
    </source>
</evidence>
<keyword evidence="3" id="KW-1185">Reference proteome</keyword>
<protein>
    <recommendedName>
        <fullName evidence="4">MATA-HMG</fullName>
    </recommendedName>
</protein>
<dbReference type="EMBL" id="BTFZ01000013">
    <property type="protein sequence ID" value="GMM38070.1"/>
    <property type="molecule type" value="Genomic_DNA"/>
</dbReference>
<reference evidence="2 3" key="1">
    <citation type="journal article" date="2023" name="Elife">
        <title>Identification of key yeast species and microbe-microbe interactions impacting larval growth of Drosophila in the wild.</title>
        <authorList>
            <person name="Mure A."/>
            <person name="Sugiura Y."/>
            <person name="Maeda R."/>
            <person name="Honda K."/>
            <person name="Sakurai N."/>
            <person name="Takahashi Y."/>
            <person name="Watada M."/>
            <person name="Katoh T."/>
            <person name="Gotoh A."/>
            <person name="Gotoh Y."/>
            <person name="Taniguchi I."/>
            <person name="Nakamura K."/>
            <person name="Hayashi T."/>
            <person name="Katayama T."/>
            <person name="Uemura T."/>
            <person name="Hattori Y."/>
        </authorList>
    </citation>
    <scope>NUCLEOTIDE SEQUENCE [LARGE SCALE GENOMIC DNA]</scope>
    <source>
        <strain evidence="2 3">SC-9</strain>
    </source>
</reference>
<feature type="region of interest" description="Disordered" evidence="1">
    <location>
        <begin position="204"/>
        <end position="232"/>
    </location>
</feature>
<comment type="caution">
    <text evidence="2">The sequence shown here is derived from an EMBL/GenBank/DDBJ whole genome shotgun (WGS) entry which is preliminary data.</text>
</comment>
<evidence type="ECO:0008006" key="4">
    <source>
        <dbReference type="Google" id="ProtNLM"/>
    </source>
</evidence>
<accession>A0AAV5QTY8</accession>
<dbReference type="Proteomes" id="UP001360560">
    <property type="component" value="Unassembled WGS sequence"/>
</dbReference>
<dbReference type="RefSeq" id="XP_064855066.1">
    <property type="nucleotide sequence ID" value="XM_064998994.1"/>
</dbReference>
<evidence type="ECO:0000256" key="1">
    <source>
        <dbReference type="SAM" id="MobiDB-lite"/>
    </source>
</evidence>
<name>A0AAV5QTY8_9ASCO</name>
<evidence type="ECO:0000313" key="3">
    <source>
        <dbReference type="Proteomes" id="UP001360560"/>
    </source>
</evidence>
<gene>
    <name evidence="2" type="ORF">DASC09_053950</name>
</gene>
<dbReference type="AlphaFoldDB" id="A0AAV5QTY8"/>
<proteinExistence type="predicted"/>